<accession>A0A9W6QZ44</accession>
<evidence type="ECO:0000313" key="3">
    <source>
        <dbReference type="Proteomes" id="UP001165136"/>
    </source>
</evidence>
<dbReference type="AlphaFoldDB" id="A0A9W6QZ44"/>
<keyword evidence="1" id="KW-0812">Transmembrane</keyword>
<feature type="transmembrane region" description="Helical" evidence="1">
    <location>
        <begin position="56"/>
        <end position="74"/>
    </location>
</feature>
<dbReference type="EMBL" id="BSTI01000002">
    <property type="protein sequence ID" value="GLY64615.1"/>
    <property type="molecule type" value="Genomic_DNA"/>
</dbReference>
<protein>
    <submittedName>
        <fullName evidence="2">Uncharacterized protein</fullName>
    </submittedName>
</protein>
<keyword evidence="1" id="KW-0472">Membrane</keyword>
<name>A0A9W6QZ44_9PSEU</name>
<sequence>MIDRQPTMEVTVWLPAHVLDNTDPAAPEPSRRYSYAVAGSPAETLAQRLGIRTGRFVAPAGLIAVFAGAALFLFPPHNAVEAIALGIGGVATFGLGMVRYAGGPWWALISAAVSGLFLFVALIVAGRGLLLRVLGESELCEVVQRQQVDTEARYKHIGFVHTLDCPRAGRLAIRTDSTDRQETGARVEVLTDPGGVLQPDFAIRHNVVGDALTPLAATGLAVATVWFTRKRGATRAS</sequence>
<proteinExistence type="predicted"/>
<comment type="caution">
    <text evidence="2">The sequence shown here is derived from an EMBL/GenBank/DDBJ whole genome shotgun (WGS) entry which is preliminary data.</text>
</comment>
<feature type="transmembrane region" description="Helical" evidence="1">
    <location>
        <begin position="80"/>
        <end position="98"/>
    </location>
</feature>
<gene>
    <name evidence="2" type="ORF">Atai01_12340</name>
</gene>
<keyword evidence="1" id="KW-1133">Transmembrane helix</keyword>
<feature type="transmembrane region" description="Helical" evidence="1">
    <location>
        <begin position="105"/>
        <end position="125"/>
    </location>
</feature>
<reference evidence="2" key="1">
    <citation type="submission" date="2023-03" db="EMBL/GenBank/DDBJ databases">
        <title>Amycolatopsis taiwanensis NBRC 103393.</title>
        <authorList>
            <person name="Ichikawa N."/>
            <person name="Sato H."/>
            <person name="Tonouchi N."/>
        </authorList>
    </citation>
    <scope>NUCLEOTIDE SEQUENCE</scope>
    <source>
        <strain evidence="2">NBRC 103393</strain>
    </source>
</reference>
<dbReference type="Proteomes" id="UP001165136">
    <property type="component" value="Unassembled WGS sequence"/>
</dbReference>
<evidence type="ECO:0000256" key="1">
    <source>
        <dbReference type="SAM" id="Phobius"/>
    </source>
</evidence>
<evidence type="ECO:0000313" key="2">
    <source>
        <dbReference type="EMBL" id="GLY64615.1"/>
    </source>
</evidence>
<organism evidence="2 3">
    <name type="scientific">Amycolatopsis taiwanensis</name>
    <dbReference type="NCBI Taxonomy" id="342230"/>
    <lineage>
        <taxon>Bacteria</taxon>
        <taxon>Bacillati</taxon>
        <taxon>Actinomycetota</taxon>
        <taxon>Actinomycetes</taxon>
        <taxon>Pseudonocardiales</taxon>
        <taxon>Pseudonocardiaceae</taxon>
        <taxon>Amycolatopsis</taxon>
    </lineage>
</organism>
<keyword evidence="3" id="KW-1185">Reference proteome</keyword>